<dbReference type="InterPro" id="IPR020043">
    <property type="entry name" value="Deacetylase_Atu3266-like"/>
</dbReference>
<dbReference type="EMBL" id="LT630003">
    <property type="protein sequence ID" value="SET94825.1"/>
    <property type="molecule type" value="Genomic_DNA"/>
</dbReference>
<dbReference type="InterPro" id="IPR011059">
    <property type="entry name" value="Metal-dep_hydrolase_composite"/>
</dbReference>
<dbReference type="RefSeq" id="WP_100042932.1">
    <property type="nucleotide sequence ID" value="NZ_LT630003.1"/>
</dbReference>
<gene>
    <name evidence="1" type="ORF">SAMN02745906_3299</name>
</gene>
<organism evidence="1 2">
    <name type="scientific">Lacrimispora sphenoides JCM 1415</name>
    <dbReference type="NCBI Taxonomy" id="1297793"/>
    <lineage>
        <taxon>Bacteria</taxon>
        <taxon>Bacillati</taxon>
        <taxon>Bacillota</taxon>
        <taxon>Clostridia</taxon>
        <taxon>Lachnospirales</taxon>
        <taxon>Lachnospiraceae</taxon>
        <taxon>Lacrimispora</taxon>
    </lineage>
</organism>
<keyword evidence="2" id="KW-1185">Reference proteome</keyword>
<dbReference type="SUPFAM" id="SSF51556">
    <property type="entry name" value="Metallo-dependent hydrolases"/>
    <property type="match status" value="1"/>
</dbReference>
<protein>
    <submittedName>
        <fullName evidence="1">Dihydroorotase</fullName>
    </submittedName>
</protein>
<evidence type="ECO:0000313" key="1">
    <source>
        <dbReference type="EMBL" id="SET94825.1"/>
    </source>
</evidence>
<dbReference type="Gene3D" id="2.30.40.10">
    <property type="entry name" value="Urease, subunit C, domain 1"/>
    <property type="match status" value="1"/>
</dbReference>
<name>A0ABY1CD72_9FIRM</name>
<dbReference type="InterPro" id="IPR032466">
    <property type="entry name" value="Metal_Hydrolase"/>
</dbReference>
<accession>A0ABY1CD72</accession>
<sequence>MTNTMIIKHAEVIDPSAGKIQKRDLCILDGRFAGMPDRIGDIPVFDATGCYAAPGFVDSHVHVFENHAPISIPADQIGIRQGVHTVVDAGSTGVRDFDFFEKEIINRNSTDIRFFLNIARSGLCGGLSELADMDDLMTPEELSGFQKQHGSHIVGIKVRMSGSVVKENGIQPLVYARELSDKSGLPLMVHIGNQPPKLHEVLDLLRQGDIVTHCFHGKAGGIPDYPREFVSAASRGVRFDVGHGSASFSSDTVPRAMGIYPVDFSISTDLYSRNFKSPVGSLMDTMTKFLPYGFTVEDLVRRVTDLPRKFLGLSPAAIKLGEPADLTIFRINQGIKELVDSEGKAISVTRYFEPVAAIMKGKKVWSNEF</sequence>
<dbReference type="Proteomes" id="UP000198970">
    <property type="component" value="Chromosome I"/>
</dbReference>
<dbReference type="PANTHER" id="PTHR42717:SF1">
    <property type="entry name" value="IMIDAZOLONEPROPIONASE AND RELATED AMIDOHYDROLASES"/>
    <property type="match status" value="1"/>
</dbReference>
<evidence type="ECO:0000313" key="2">
    <source>
        <dbReference type="Proteomes" id="UP000198970"/>
    </source>
</evidence>
<dbReference type="PANTHER" id="PTHR42717">
    <property type="entry name" value="DIHYDROOROTASE-RELATED"/>
    <property type="match status" value="1"/>
</dbReference>
<proteinExistence type="predicted"/>
<dbReference type="Pfam" id="PF22647">
    <property type="entry name" value="EF_0837-like_N"/>
    <property type="match status" value="1"/>
</dbReference>
<dbReference type="SUPFAM" id="SSF51338">
    <property type="entry name" value="Composite domain of metallo-dependent hydrolases"/>
    <property type="match status" value="1"/>
</dbReference>
<reference evidence="1 2" key="1">
    <citation type="submission" date="2016-10" db="EMBL/GenBank/DDBJ databases">
        <authorList>
            <person name="Varghese N."/>
            <person name="Submissions S."/>
        </authorList>
    </citation>
    <scope>NUCLEOTIDE SEQUENCE [LARGE SCALE GENOMIC DNA]</scope>
    <source>
        <strain evidence="1 2">ATCC 19403</strain>
    </source>
</reference>
<dbReference type="Gene3D" id="3.20.20.140">
    <property type="entry name" value="Metal-dependent hydrolases"/>
    <property type="match status" value="1"/>
</dbReference>